<dbReference type="STRING" id="3818.A0A445D5T9"/>
<dbReference type="EMBL" id="SDMP01000005">
    <property type="protein sequence ID" value="RYR58595.1"/>
    <property type="molecule type" value="Genomic_DNA"/>
</dbReference>
<evidence type="ECO:0000313" key="2">
    <source>
        <dbReference type="EMBL" id="RYR58595.1"/>
    </source>
</evidence>
<organism evidence="2 3">
    <name type="scientific">Arachis hypogaea</name>
    <name type="common">Peanut</name>
    <dbReference type="NCBI Taxonomy" id="3818"/>
    <lineage>
        <taxon>Eukaryota</taxon>
        <taxon>Viridiplantae</taxon>
        <taxon>Streptophyta</taxon>
        <taxon>Embryophyta</taxon>
        <taxon>Tracheophyta</taxon>
        <taxon>Spermatophyta</taxon>
        <taxon>Magnoliopsida</taxon>
        <taxon>eudicotyledons</taxon>
        <taxon>Gunneridae</taxon>
        <taxon>Pentapetalae</taxon>
        <taxon>rosids</taxon>
        <taxon>fabids</taxon>
        <taxon>Fabales</taxon>
        <taxon>Fabaceae</taxon>
        <taxon>Papilionoideae</taxon>
        <taxon>50 kb inversion clade</taxon>
        <taxon>dalbergioids sensu lato</taxon>
        <taxon>Dalbergieae</taxon>
        <taxon>Pterocarpus clade</taxon>
        <taxon>Arachis</taxon>
    </lineage>
</organism>
<dbReference type="AlphaFoldDB" id="A0A445D5T9"/>
<protein>
    <recommendedName>
        <fullName evidence="1">Helitron helicase-like domain-containing protein</fullName>
    </recommendedName>
</protein>
<reference evidence="2 3" key="1">
    <citation type="submission" date="2019-01" db="EMBL/GenBank/DDBJ databases">
        <title>Sequencing of cultivated peanut Arachis hypogaea provides insights into genome evolution and oil improvement.</title>
        <authorList>
            <person name="Chen X."/>
        </authorList>
    </citation>
    <scope>NUCLEOTIDE SEQUENCE [LARGE SCALE GENOMIC DNA]</scope>
    <source>
        <strain evidence="3">cv. Fuhuasheng</strain>
        <tissue evidence="2">Leaves</tissue>
    </source>
</reference>
<dbReference type="PANTHER" id="PTHR45786">
    <property type="entry name" value="DNA BINDING PROTEIN-LIKE"/>
    <property type="match status" value="1"/>
</dbReference>
<name>A0A445D5T9_ARAHY</name>
<dbReference type="Pfam" id="PF14214">
    <property type="entry name" value="Helitron_like_N"/>
    <property type="match status" value="1"/>
</dbReference>
<dbReference type="Proteomes" id="UP000289738">
    <property type="component" value="Chromosome A05"/>
</dbReference>
<dbReference type="InterPro" id="IPR025476">
    <property type="entry name" value="Helitron_helicase-like"/>
</dbReference>
<comment type="caution">
    <text evidence="2">The sequence shown here is derived from an EMBL/GenBank/DDBJ whole genome shotgun (WGS) entry which is preliminary data.</text>
</comment>
<gene>
    <name evidence="2" type="ORF">Ahy_A05g024447</name>
</gene>
<proteinExistence type="predicted"/>
<dbReference type="PANTHER" id="PTHR45786:SF66">
    <property type="entry name" value="HOOK MOTIF PROTEIN, PUTATIVE-RELATED"/>
    <property type="match status" value="1"/>
</dbReference>
<accession>A0A445D5T9</accession>
<evidence type="ECO:0000313" key="3">
    <source>
        <dbReference type="Proteomes" id="UP000289738"/>
    </source>
</evidence>
<evidence type="ECO:0000259" key="1">
    <source>
        <dbReference type="Pfam" id="PF14214"/>
    </source>
</evidence>
<sequence>MKEFFSFRKQERLADGSPLLYSRRLFQQFLVDDYSMIESTRLNFIRLEQEKLRCELYKGLKEAVMKQGSMEARRMQAGQEGVGVANLEEGCVIEGNARQPRSKVGVANLRIEGVVEDNARQPWKQSWRCQL</sequence>
<feature type="domain" description="Helitron helicase-like" evidence="1">
    <location>
        <begin position="7"/>
        <end position="70"/>
    </location>
</feature>
<keyword evidence="3" id="KW-1185">Reference proteome</keyword>